<dbReference type="AlphaFoldDB" id="K2FWX6"/>
<dbReference type="EMBL" id="AMFJ01000479">
    <property type="protein sequence ID" value="EKE27463.1"/>
    <property type="molecule type" value="Genomic_DNA"/>
</dbReference>
<organism evidence="1">
    <name type="scientific">uncultured bacterium</name>
    <name type="common">gcode 4</name>
    <dbReference type="NCBI Taxonomy" id="1234023"/>
    <lineage>
        <taxon>Bacteria</taxon>
        <taxon>environmental samples</taxon>
    </lineage>
</organism>
<comment type="caution">
    <text evidence="1">The sequence shown here is derived from an EMBL/GenBank/DDBJ whole genome shotgun (WGS) entry which is preliminary data.</text>
</comment>
<accession>K2FWX6</accession>
<reference evidence="1" key="1">
    <citation type="journal article" date="2012" name="Science">
        <title>Fermentation, hydrogen, and sulfur metabolism in multiple uncultivated bacterial phyla.</title>
        <authorList>
            <person name="Wrighton K.C."/>
            <person name="Thomas B.C."/>
            <person name="Sharon I."/>
            <person name="Miller C.S."/>
            <person name="Castelle C.J."/>
            <person name="VerBerkmoes N.C."/>
            <person name="Wilkins M.J."/>
            <person name="Hettich R.L."/>
            <person name="Lipton M.S."/>
            <person name="Williams K.H."/>
            <person name="Long P.E."/>
            <person name="Banfield J.F."/>
        </authorList>
    </citation>
    <scope>NUCLEOTIDE SEQUENCE [LARGE SCALE GENOMIC DNA]</scope>
</reference>
<evidence type="ECO:0000313" key="1">
    <source>
        <dbReference type="EMBL" id="EKE27463.1"/>
    </source>
</evidence>
<protein>
    <submittedName>
        <fullName evidence="1">Uncharacterized protein</fullName>
    </submittedName>
</protein>
<gene>
    <name evidence="1" type="ORF">ACD_3C00205G0016</name>
</gene>
<name>K2FWX6_9BACT</name>
<proteinExistence type="predicted"/>
<sequence length="87" mass="10797">MSNRGIYPSDVQFYWYMHKQDTPSEQELDATVIFIKWQIYRIVMRTVEQNDLEKYLGLYSLEKWYLKIRYSKDDTQENRYKIDEILD</sequence>